<protein>
    <submittedName>
        <fullName evidence="2">Uncharacterized protein</fullName>
    </submittedName>
</protein>
<gene>
    <name evidence="2" type="ORF">JK358_38520</name>
</gene>
<proteinExistence type="predicted"/>
<evidence type="ECO:0000256" key="1">
    <source>
        <dbReference type="SAM" id="SignalP"/>
    </source>
</evidence>
<dbReference type="RefSeq" id="WP_201958785.1">
    <property type="nucleotide sequence ID" value="NZ_JAERRJ010000033.1"/>
</dbReference>
<reference evidence="2 3" key="1">
    <citation type="submission" date="2021-01" db="EMBL/GenBank/DDBJ databases">
        <title>WGS of actinomycetes isolated from Thailand.</title>
        <authorList>
            <person name="Thawai C."/>
        </authorList>
    </citation>
    <scope>NUCLEOTIDE SEQUENCE [LARGE SCALE GENOMIC DNA]</scope>
    <source>
        <strain evidence="2 3">LPG 2</strain>
    </source>
</reference>
<name>A0ABS1MI27_9NOCA</name>
<evidence type="ECO:0000313" key="3">
    <source>
        <dbReference type="Proteomes" id="UP000602198"/>
    </source>
</evidence>
<dbReference type="EMBL" id="JAERRJ010000033">
    <property type="protein sequence ID" value="MBL1080307.1"/>
    <property type="molecule type" value="Genomic_DNA"/>
</dbReference>
<dbReference type="Proteomes" id="UP000602198">
    <property type="component" value="Unassembled WGS sequence"/>
</dbReference>
<feature type="signal peptide" evidence="1">
    <location>
        <begin position="1"/>
        <end position="29"/>
    </location>
</feature>
<organism evidence="2 3">
    <name type="scientific">Nocardia acididurans</name>
    <dbReference type="NCBI Taxonomy" id="2802282"/>
    <lineage>
        <taxon>Bacteria</taxon>
        <taxon>Bacillati</taxon>
        <taxon>Actinomycetota</taxon>
        <taxon>Actinomycetes</taxon>
        <taxon>Mycobacteriales</taxon>
        <taxon>Nocardiaceae</taxon>
        <taxon>Nocardia</taxon>
    </lineage>
</organism>
<keyword evidence="1" id="KW-0732">Signal</keyword>
<evidence type="ECO:0000313" key="2">
    <source>
        <dbReference type="EMBL" id="MBL1080307.1"/>
    </source>
</evidence>
<accession>A0ABS1MI27</accession>
<comment type="caution">
    <text evidence="2">The sequence shown here is derived from an EMBL/GenBank/DDBJ whole genome shotgun (WGS) entry which is preliminary data.</text>
</comment>
<keyword evidence="3" id="KW-1185">Reference proteome</keyword>
<sequence>MTARGWIKTGGVALVMAAAAVMSAGPASAADWTVNPGEGYVNVDLDHVETSVLANTAIPDWIDRTTTPEHQFVDPAWYSTSVPYQGPDGRWYSGSTFAQLWREAAAQPAGAVSLWLTDPAQYSGIIVQLRQY</sequence>
<feature type="chain" id="PRO_5047171488" evidence="1">
    <location>
        <begin position="30"/>
        <end position="132"/>
    </location>
</feature>